<gene>
    <name evidence="1" type="ORF">SAMN02745163_01343</name>
</gene>
<dbReference type="PANTHER" id="PTHR37812">
    <property type="entry name" value="MU-LIKE PROPHAGE FLUMU PROTEIN C"/>
    <property type="match status" value="1"/>
</dbReference>
<dbReference type="InterPro" id="IPR052411">
    <property type="entry name" value="c-mor_Regulatory_Protein"/>
</dbReference>
<dbReference type="PANTHER" id="PTHR37812:SF1">
    <property type="entry name" value="MU-LIKE PROPHAGE FLUMU PROTEIN C"/>
    <property type="match status" value="1"/>
</dbReference>
<organism evidence="1 2">
    <name type="scientific">Clostridium cavendishii DSM 21758</name>
    <dbReference type="NCBI Taxonomy" id="1121302"/>
    <lineage>
        <taxon>Bacteria</taxon>
        <taxon>Bacillati</taxon>
        <taxon>Bacillota</taxon>
        <taxon>Clostridia</taxon>
        <taxon>Eubacteriales</taxon>
        <taxon>Clostridiaceae</taxon>
        <taxon>Clostridium</taxon>
    </lineage>
</organism>
<sequence>MKYINAEEVLPKELVCQIQQYVQGNLIYIPKYDNREKWGEKTGAKKIIFERNNQIISMYQNGYNIKYISKKYYLSEHTIRKIINSRK</sequence>
<reference evidence="1 2" key="1">
    <citation type="submission" date="2016-11" db="EMBL/GenBank/DDBJ databases">
        <authorList>
            <person name="Jaros S."/>
            <person name="Januszkiewicz K."/>
            <person name="Wedrychowicz H."/>
        </authorList>
    </citation>
    <scope>NUCLEOTIDE SEQUENCE [LARGE SCALE GENOMIC DNA]</scope>
    <source>
        <strain evidence="1 2">DSM 21758</strain>
    </source>
</reference>
<dbReference type="InterPro" id="IPR049739">
    <property type="entry name" value="YraL-like"/>
</dbReference>
<dbReference type="Gene3D" id="1.10.10.60">
    <property type="entry name" value="Homeodomain-like"/>
    <property type="match status" value="1"/>
</dbReference>
<dbReference type="EMBL" id="FQZB01000006">
    <property type="protein sequence ID" value="SHJ11816.1"/>
    <property type="molecule type" value="Genomic_DNA"/>
</dbReference>
<evidence type="ECO:0000313" key="2">
    <source>
        <dbReference type="Proteomes" id="UP000184310"/>
    </source>
</evidence>
<dbReference type="STRING" id="1121302.SAMN02745163_01343"/>
<dbReference type="OrthoDB" id="9800398at2"/>
<proteinExistence type="predicted"/>
<keyword evidence="2" id="KW-1185">Reference proteome</keyword>
<dbReference type="RefSeq" id="WP_072985914.1">
    <property type="nucleotide sequence ID" value="NZ_FQZB01000006.1"/>
</dbReference>
<dbReference type="NCBIfam" id="NF040785">
    <property type="entry name" value="CD3324_fam"/>
    <property type="match status" value="1"/>
</dbReference>
<evidence type="ECO:0000313" key="1">
    <source>
        <dbReference type="EMBL" id="SHJ11816.1"/>
    </source>
</evidence>
<protein>
    <recommendedName>
        <fullName evidence="3">Mor transcription activator family protein</fullName>
    </recommendedName>
</protein>
<dbReference type="SUPFAM" id="SSF46689">
    <property type="entry name" value="Homeodomain-like"/>
    <property type="match status" value="1"/>
</dbReference>
<dbReference type="Proteomes" id="UP000184310">
    <property type="component" value="Unassembled WGS sequence"/>
</dbReference>
<dbReference type="InterPro" id="IPR009057">
    <property type="entry name" value="Homeodomain-like_sf"/>
</dbReference>
<name>A0A1M6GPJ9_9CLOT</name>
<dbReference type="AlphaFoldDB" id="A0A1M6GPJ9"/>
<accession>A0A1M6GPJ9</accession>
<evidence type="ECO:0008006" key="3">
    <source>
        <dbReference type="Google" id="ProtNLM"/>
    </source>
</evidence>